<keyword evidence="5" id="KW-0863">Zinc-finger</keyword>
<dbReference type="GO" id="GO:0000981">
    <property type="term" value="F:DNA-binding transcription factor activity, RNA polymerase II-specific"/>
    <property type="evidence" value="ECO:0007669"/>
    <property type="project" value="TreeGrafter"/>
</dbReference>
<dbReference type="Proteomes" id="UP000282613">
    <property type="component" value="Unassembled WGS sequence"/>
</dbReference>
<dbReference type="FunFam" id="4.10.320.30:FF:000001">
    <property type="entry name" value="Myelin transcription factor 1-like, a"/>
    <property type="match status" value="2"/>
</dbReference>
<evidence type="ECO:0000256" key="3">
    <source>
        <dbReference type="ARBA" id="ARBA00022723"/>
    </source>
</evidence>
<evidence type="ECO:0000256" key="6">
    <source>
        <dbReference type="ARBA" id="ARBA00022833"/>
    </source>
</evidence>
<evidence type="ECO:0000313" key="13">
    <source>
        <dbReference type="WBParaSite" id="TASK_0000444001-mRNA-1"/>
    </source>
</evidence>
<keyword evidence="4" id="KW-0677">Repeat</keyword>
<dbReference type="OrthoDB" id="10069059at2759"/>
<evidence type="ECO:0000256" key="9">
    <source>
        <dbReference type="ARBA" id="ARBA00023242"/>
    </source>
</evidence>
<reference evidence="11 12" key="2">
    <citation type="submission" date="2018-11" db="EMBL/GenBank/DDBJ databases">
        <authorList>
            <consortium name="Pathogen Informatics"/>
        </authorList>
    </citation>
    <scope>NUCLEOTIDE SEQUENCE [LARGE SCALE GENOMIC DNA]</scope>
</reference>
<dbReference type="PANTHER" id="PTHR10816:SF15">
    <property type="entry name" value="MYELIN TRANSCRIPTION FACTOR 1-LIKE PROTEIN"/>
    <property type="match status" value="1"/>
</dbReference>
<dbReference type="PROSITE" id="PS51802">
    <property type="entry name" value="ZF_CCHHC"/>
    <property type="match status" value="2"/>
</dbReference>
<dbReference type="GO" id="GO:0008270">
    <property type="term" value="F:zinc ion binding"/>
    <property type="evidence" value="ECO:0007669"/>
    <property type="project" value="UniProtKB-KW"/>
</dbReference>
<evidence type="ECO:0000313" key="11">
    <source>
        <dbReference type="EMBL" id="VDK33424.1"/>
    </source>
</evidence>
<dbReference type="Pfam" id="PF01530">
    <property type="entry name" value="zf-C2HC"/>
    <property type="match status" value="2"/>
</dbReference>
<dbReference type="GO" id="GO:0000978">
    <property type="term" value="F:RNA polymerase II cis-regulatory region sequence-specific DNA binding"/>
    <property type="evidence" value="ECO:0007669"/>
    <property type="project" value="TreeGrafter"/>
</dbReference>
<dbReference type="GO" id="GO:0005634">
    <property type="term" value="C:nucleus"/>
    <property type="evidence" value="ECO:0007669"/>
    <property type="project" value="UniProtKB-SubCell"/>
</dbReference>
<keyword evidence="3" id="KW-0479">Metal-binding</keyword>
<dbReference type="PANTHER" id="PTHR10816">
    <property type="entry name" value="MYELIN TRANSCRIPTION FACTOR 1-RELATED"/>
    <property type="match status" value="1"/>
</dbReference>
<evidence type="ECO:0000256" key="7">
    <source>
        <dbReference type="ARBA" id="ARBA00023015"/>
    </source>
</evidence>
<evidence type="ECO:0000313" key="12">
    <source>
        <dbReference type="Proteomes" id="UP000282613"/>
    </source>
</evidence>
<evidence type="ECO:0000256" key="2">
    <source>
        <dbReference type="ARBA" id="ARBA00010194"/>
    </source>
</evidence>
<organism evidence="13">
    <name type="scientific">Taenia asiatica</name>
    <name type="common">Asian tapeworm</name>
    <dbReference type="NCBI Taxonomy" id="60517"/>
    <lineage>
        <taxon>Eukaryota</taxon>
        <taxon>Metazoa</taxon>
        <taxon>Spiralia</taxon>
        <taxon>Lophotrochozoa</taxon>
        <taxon>Platyhelminthes</taxon>
        <taxon>Cestoda</taxon>
        <taxon>Eucestoda</taxon>
        <taxon>Cyclophyllidea</taxon>
        <taxon>Taeniidae</taxon>
        <taxon>Taenia</taxon>
    </lineage>
</organism>
<dbReference type="EMBL" id="UYRS01018348">
    <property type="protein sequence ID" value="VDK33424.1"/>
    <property type="molecule type" value="Genomic_DNA"/>
</dbReference>
<dbReference type="InterPro" id="IPR002515">
    <property type="entry name" value="Znf_C2H2C"/>
</dbReference>
<feature type="compositionally biased region" description="Low complexity" evidence="10">
    <location>
        <begin position="142"/>
        <end position="156"/>
    </location>
</feature>
<keyword evidence="9" id="KW-0539">Nucleus</keyword>
<keyword evidence="8" id="KW-0804">Transcription</keyword>
<dbReference type="STRING" id="60517.A0A0R3W3E7"/>
<gene>
    <name evidence="11" type="ORF">TASK_LOCUS4441</name>
</gene>
<dbReference type="WBParaSite" id="TASK_0000444001-mRNA-1">
    <property type="protein sequence ID" value="TASK_0000444001-mRNA-1"/>
    <property type="gene ID" value="TASK_0000444001"/>
</dbReference>
<evidence type="ECO:0000256" key="8">
    <source>
        <dbReference type="ARBA" id="ARBA00023163"/>
    </source>
</evidence>
<comment type="similarity">
    <text evidence="2">Belongs to the MYT1 family.</text>
</comment>
<reference evidence="13" key="1">
    <citation type="submission" date="2017-02" db="UniProtKB">
        <authorList>
            <consortium name="WormBaseParasite"/>
        </authorList>
    </citation>
    <scope>IDENTIFICATION</scope>
</reference>
<evidence type="ECO:0000256" key="1">
    <source>
        <dbReference type="ARBA" id="ARBA00004123"/>
    </source>
</evidence>
<evidence type="ECO:0000256" key="10">
    <source>
        <dbReference type="SAM" id="MobiDB-lite"/>
    </source>
</evidence>
<keyword evidence="6" id="KW-0862">Zinc</keyword>
<evidence type="ECO:0000256" key="5">
    <source>
        <dbReference type="ARBA" id="ARBA00022771"/>
    </source>
</evidence>
<keyword evidence="7" id="KW-0805">Transcription regulation</keyword>
<dbReference type="GO" id="GO:0007399">
    <property type="term" value="P:nervous system development"/>
    <property type="evidence" value="ECO:0007669"/>
    <property type="project" value="UniProtKB-KW"/>
</dbReference>
<feature type="region of interest" description="Disordered" evidence="10">
    <location>
        <begin position="133"/>
        <end position="170"/>
    </location>
</feature>
<dbReference type="Gene3D" id="4.10.320.30">
    <property type="match status" value="2"/>
</dbReference>
<accession>A0A0R3W3E7</accession>
<proteinExistence type="inferred from homology"/>
<keyword evidence="12" id="KW-1185">Reference proteome</keyword>
<dbReference type="SUPFAM" id="SSF103637">
    <property type="entry name" value="CCHHC domain"/>
    <property type="match status" value="2"/>
</dbReference>
<sequence>MEVLGSEKYYILSTSDTDLCCNQQDLQRLRERANPMQPSMTISHFYRSAFKVPTKFTSSQPGCKQQQLQNNPFCAFSSGECKSILYMGEGNPCFYGPINDLQEGPIDLSLSKEKKTNDFSGLGPCESGGLYPEDLTVRTPTSSPSSISASSVVGSSKMPLTPKVPSSRRPGRKLLQCPVPGCDGSSHASGNYASHRSISGCPKADKAIVQAFHVEQKCPTPGCDGSGHVTRNYTSHRSLSGCPRAHLLGIKRQHQILAYRSQQQAQARAQLSCLSLARLQALSSLHNRAESDETGTQWTSDSIMNADAPVARSSADDLPPPNESHELGVNEVPKAETPFSTAHLLLNTGSSSVVPQTFNKGEPMRD</sequence>
<dbReference type="AlphaFoldDB" id="A0A0R3W3E7"/>
<evidence type="ECO:0000256" key="4">
    <source>
        <dbReference type="ARBA" id="ARBA00022737"/>
    </source>
</evidence>
<name>A0A0R3W3E7_TAEAS</name>
<comment type="subcellular location">
    <subcellularLocation>
        <location evidence="1">Nucleus</location>
    </subcellularLocation>
</comment>
<dbReference type="InterPro" id="IPR036060">
    <property type="entry name" value="Znf_C2H2C_sf"/>
</dbReference>
<protein>
    <submittedName>
        <fullName evidence="13">MYT1 domain-containing protein</fullName>
    </submittedName>
</protein>